<feature type="chain" id="PRO_5040178184" evidence="4">
    <location>
        <begin position="22"/>
        <end position="339"/>
    </location>
</feature>
<feature type="signal peptide" evidence="4">
    <location>
        <begin position="1"/>
        <end position="21"/>
    </location>
</feature>
<dbReference type="InterPro" id="IPR032675">
    <property type="entry name" value="LRR_dom_sf"/>
</dbReference>
<keyword evidence="3" id="KW-0677">Repeat</keyword>
<keyword evidence="2 4" id="KW-0732">Signal</keyword>
<dbReference type="PANTHER" id="PTHR24373:SF392">
    <property type="entry name" value="NEPHROCAN"/>
    <property type="match status" value="1"/>
</dbReference>
<name>A0A9N9WX20_9DIPT</name>
<dbReference type="PANTHER" id="PTHR24373">
    <property type="entry name" value="SLIT RELATED LEUCINE-RICH REPEAT NEURONAL PROTEIN"/>
    <property type="match status" value="1"/>
</dbReference>
<protein>
    <submittedName>
        <fullName evidence="5">Uncharacterized protein</fullName>
    </submittedName>
</protein>
<keyword evidence="1" id="KW-0433">Leucine-rich repeat</keyword>
<sequence>MLITKVGQVLIVCSLINFIAANNYRCFYQHVFAHYFGKKVISCDFVKVNYGKDESFNAVPPIEAKWNWTEVYDYDDFENSVVQVSFINSWLHNVPNTIFSTFKNLQAFNGSHMALKELTSLSFNKADYLQYIFLQNNHLTVIRDHVFVHCKNLKSLDLSKNRIKSISKNAFNSLEYLEQLNLSGNKIRKIDHDIFQSLISMQYIWLSYNQLQEMPSNYFKEQNQKLVSIYLNNNKLTAISPYAFEKLTHLKFLFLTGNKCVNADFMNYEISNNVGVKYELKHCIKAFRKTHPDEEKRFNITAKISDIKEKMELCKTSNDKLLDEEKSMLDSIQKLNETE</sequence>
<dbReference type="Gene3D" id="3.80.10.10">
    <property type="entry name" value="Ribonuclease Inhibitor"/>
    <property type="match status" value="1"/>
</dbReference>
<dbReference type="Pfam" id="PF13855">
    <property type="entry name" value="LRR_8"/>
    <property type="match status" value="2"/>
</dbReference>
<dbReference type="EMBL" id="OU895879">
    <property type="protein sequence ID" value="CAG9808917.1"/>
    <property type="molecule type" value="Genomic_DNA"/>
</dbReference>
<dbReference type="InterPro" id="IPR001611">
    <property type="entry name" value="Leu-rich_rpt"/>
</dbReference>
<reference evidence="5" key="2">
    <citation type="submission" date="2022-10" db="EMBL/GenBank/DDBJ databases">
        <authorList>
            <consortium name="ENA_rothamsted_submissions"/>
            <consortium name="culmorum"/>
            <person name="King R."/>
        </authorList>
    </citation>
    <scope>NUCLEOTIDE SEQUENCE</scope>
</reference>
<keyword evidence="6" id="KW-1185">Reference proteome</keyword>
<evidence type="ECO:0000256" key="2">
    <source>
        <dbReference type="ARBA" id="ARBA00022729"/>
    </source>
</evidence>
<dbReference type="SMART" id="SM00369">
    <property type="entry name" value="LRR_TYP"/>
    <property type="match status" value="5"/>
</dbReference>
<evidence type="ECO:0000256" key="3">
    <source>
        <dbReference type="ARBA" id="ARBA00022737"/>
    </source>
</evidence>
<dbReference type="OrthoDB" id="7789470at2759"/>
<evidence type="ECO:0000313" key="5">
    <source>
        <dbReference type="EMBL" id="CAG9808917.1"/>
    </source>
</evidence>
<proteinExistence type="predicted"/>
<dbReference type="PROSITE" id="PS51450">
    <property type="entry name" value="LRR"/>
    <property type="match status" value="2"/>
</dbReference>
<dbReference type="PRINTS" id="PR00019">
    <property type="entry name" value="LEURICHRPT"/>
</dbReference>
<dbReference type="Proteomes" id="UP001153620">
    <property type="component" value="Chromosome 3"/>
</dbReference>
<organism evidence="5 6">
    <name type="scientific">Chironomus riparius</name>
    <dbReference type="NCBI Taxonomy" id="315576"/>
    <lineage>
        <taxon>Eukaryota</taxon>
        <taxon>Metazoa</taxon>
        <taxon>Ecdysozoa</taxon>
        <taxon>Arthropoda</taxon>
        <taxon>Hexapoda</taxon>
        <taxon>Insecta</taxon>
        <taxon>Pterygota</taxon>
        <taxon>Neoptera</taxon>
        <taxon>Endopterygota</taxon>
        <taxon>Diptera</taxon>
        <taxon>Nematocera</taxon>
        <taxon>Chironomoidea</taxon>
        <taxon>Chironomidae</taxon>
        <taxon>Chironominae</taxon>
        <taxon>Chironomus</taxon>
    </lineage>
</organism>
<accession>A0A9N9WX20</accession>
<dbReference type="InterPro" id="IPR003591">
    <property type="entry name" value="Leu-rich_rpt_typical-subtyp"/>
</dbReference>
<dbReference type="AlphaFoldDB" id="A0A9N9WX20"/>
<gene>
    <name evidence="5" type="ORF">CHIRRI_LOCUS11751</name>
</gene>
<evidence type="ECO:0000256" key="4">
    <source>
        <dbReference type="SAM" id="SignalP"/>
    </source>
</evidence>
<reference evidence="5" key="1">
    <citation type="submission" date="2022-01" db="EMBL/GenBank/DDBJ databases">
        <authorList>
            <person name="King R."/>
        </authorList>
    </citation>
    <scope>NUCLEOTIDE SEQUENCE</scope>
</reference>
<dbReference type="SUPFAM" id="SSF52058">
    <property type="entry name" value="L domain-like"/>
    <property type="match status" value="1"/>
</dbReference>
<evidence type="ECO:0000313" key="6">
    <source>
        <dbReference type="Proteomes" id="UP001153620"/>
    </source>
</evidence>
<evidence type="ECO:0000256" key="1">
    <source>
        <dbReference type="ARBA" id="ARBA00022614"/>
    </source>
</evidence>
<dbReference type="InterPro" id="IPR050328">
    <property type="entry name" value="Dev_Immune_Receptor"/>
</dbReference>